<dbReference type="InterPro" id="IPR050360">
    <property type="entry name" value="MFS_Sugar_Transporters"/>
</dbReference>
<feature type="domain" description="Major facilitator superfamily (MFS) profile" evidence="9">
    <location>
        <begin position="29"/>
        <end position="492"/>
    </location>
</feature>
<dbReference type="CDD" id="cd17356">
    <property type="entry name" value="MFS_HXT"/>
    <property type="match status" value="1"/>
</dbReference>
<evidence type="ECO:0000256" key="2">
    <source>
        <dbReference type="ARBA" id="ARBA00010992"/>
    </source>
</evidence>
<dbReference type="PANTHER" id="PTHR48022:SF6">
    <property type="entry name" value="MSTA PROTEIN-RELATED"/>
    <property type="match status" value="1"/>
</dbReference>
<feature type="transmembrane region" description="Helical" evidence="8">
    <location>
        <begin position="400"/>
        <end position="423"/>
    </location>
</feature>
<sequence>MPGGAVLSVSAPVSVERIEAPVTFKAYLMCTFAAFGGFFFGIDSGNISGIMGMRYFIHTFENLPYPPTNATAAETANFVISSSHQSLIVSILSAGTFFGSIIAGDLADWFGRRTIIIIGCIVFCGGVIIEVASSTIPVLAVGRIIAGFGFGFVSSVIIMYMSEVAPRKVRGAIVSGYQFCITIGLLIAACVTYATERRMDSGSYRIPMAVQFIPAVILAIGLACLPESPRYFVIKGNHKKACKVLASLRGQTESSEFIKSELAEIIANHEYEMSVIPQAGYFSSWLNCFKGGLFKPSSNLRRTILGTSLQMMQQWTGINFIFYYSTVFLQSLGTIQNPFFMSLIFTLVNVCSTPISFYTVERFGRRTILIYGALGMLICEFIVAAVGTALPDDPTALRCLIAFICIYIFCFASTWGPTAWVVIGEIYPIPIRSRGIALSTGSNWLWNTIIALITPVLVSPTRDNMKAKVFFLWGSLCTVAFVYAYLLIFETKGLTLEQVDRMFEETTAFKSAKWKPHSTFVEDMGLVPEEITKGTAANAQVEETTAERGEA</sequence>
<comment type="subcellular location">
    <subcellularLocation>
        <location evidence="1">Membrane</location>
        <topology evidence="1">Multi-pass membrane protein</topology>
    </subcellularLocation>
</comment>
<feature type="transmembrane region" description="Helical" evidence="8">
    <location>
        <begin position="206"/>
        <end position="225"/>
    </location>
</feature>
<comment type="similarity">
    <text evidence="2 7">Belongs to the major facilitator superfamily. Sugar transporter (TC 2.A.1.1) family.</text>
</comment>
<evidence type="ECO:0000256" key="3">
    <source>
        <dbReference type="ARBA" id="ARBA00022448"/>
    </source>
</evidence>
<dbReference type="PROSITE" id="PS00217">
    <property type="entry name" value="SUGAR_TRANSPORT_2"/>
    <property type="match status" value="1"/>
</dbReference>
<evidence type="ECO:0000256" key="8">
    <source>
        <dbReference type="SAM" id="Phobius"/>
    </source>
</evidence>
<dbReference type="InterPro" id="IPR020846">
    <property type="entry name" value="MFS_dom"/>
</dbReference>
<dbReference type="EMBL" id="CAWUHD010000039">
    <property type="protein sequence ID" value="CAK7221299.1"/>
    <property type="molecule type" value="Genomic_DNA"/>
</dbReference>
<reference evidence="10 11" key="1">
    <citation type="submission" date="2024-01" db="EMBL/GenBank/DDBJ databases">
        <authorList>
            <person name="Allen C."/>
            <person name="Tagirdzhanova G."/>
        </authorList>
    </citation>
    <scope>NUCLEOTIDE SEQUENCE [LARGE SCALE GENOMIC DNA]</scope>
</reference>
<dbReference type="PANTHER" id="PTHR48022">
    <property type="entry name" value="PLASTIDIC GLUCOSE TRANSPORTER 4"/>
    <property type="match status" value="1"/>
</dbReference>
<gene>
    <name evidence="10" type="ORF">SEUCBS140593_004524</name>
</gene>
<dbReference type="SUPFAM" id="SSF103473">
    <property type="entry name" value="MFS general substrate transporter"/>
    <property type="match status" value="1"/>
</dbReference>
<dbReference type="PRINTS" id="PR00171">
    <property type="entry name" value="SUGRTRNSPORT"/>
</dbReference>
<feature type="transmembrane region" description="Helical" evidence="8">
    <location>
        <begin position="315"/>
        <end position="333"/>
    </location>
</feature>
<feature type="transmembrane region" description="Helical" evidence="8">
    <location>
        <begin position="172"/>
        <end position="194"/>
    </location>
</feature>
<accession>A0ABP0BNW8</accession>
<dbReference type="InterPro" id="IPR003663">
    <property type="entry name" value="Sugar/inositol_transpt"/>
</dbReference>
<evidence type="ECO:0000313" key="10">
    <source>
        <dbReference type="EMBL" id="CAK7221299.1"/>
    </source>
</evidence>
<protein>
    <recommendedName>
        <fullName evidence="9">Major facilitator superfamily (MFS) profile domain-containing protein</fullName>
    </recommendedName>
</protein>
<feature type="transmembrane region" description="Helical" evidence="8">
    <location>
        <begin position="367"/>
        <end position="388"/>
    </location>
</feature>
<organism evidence="10 11">
    <name type="scientific">Sporothrix eucalyptigena</name>
    <dbReference type="NCBI Taxonomy" id="1812306"/>
    <lineage>
        <taxon>Eukaryota</taxon>
        <taxon>Fungi</taxon>
        <taxon>Dikarya</taxon>
        <taxon>Ascomycota</taxon>
        <taxon>Pezizomycotina</taxon>
        <taxon>Sordariomycetes</taxon>
        <taxon>Sordariomycetidae</taxon>
        <taxon>Ophiostomatales</taxon>
        <taxon>Ophiostomataceae</taxon>
        <taxon>Sporothrix</taxon>
    </lineage>
</organism>
<comment type="caution">
    <text evidence="10">The sequence shown here is derived from an EMBL/GenBank/DDBJ whole genome shotgun (WGS) entry which is preliminary data.</text>
</comment>
<evidence type="ECO:0000256" key="7">
    <source>
        <dbReference type="RuleBase" id="RU003346"/>
    </source>
</evidence>
<dbReference type="Pfam" id="PF00083">
    <property type="entry name" value="Sugar_tr"/>
    <property type="match status" value="1"/>
</dbReference>
<dbReference type="InterPro" id="IPR005829">
    <property type="entry name" value="Sugar_transporter_CS"/>
</dbReference>
<feature type="transmembrane region" description="Helical" evidence="8">
    <location>
        <begin position="435"/>
        <end position="458"/>
    </location>
</feature>
<keyword evidence="11" id="KW-1185">Reference proteome</keyword>
<evidence type="ECO:0000256" key="6">
    <source>
        <dbReference type="ARBA" id="ARBA00023136"/>
    </source>
</evidence>
<keyword evidence="4 8" id="KW-0812">Transmembrane</keyword>
<proteinExistence type="inferred from homology"/>
<dbReference type="PROSITE" id="PS00216">
    <property type="entry name" value="SUGAR_TRANSPORT_1"/>
    <property type="match status" value="2"/>
</dbReference>
<dbReference type="PROSITE" id="PS50850">
    <property type="entry name" value="MFS"/>
    <property type="match status" value="1"/>
</dbReference>
<keyword evidence="6 8" id="KW-0472">Membrane</keyword>
<feature type="transmembrane region" description="Helical" evidence="8">
    <location>
        <begin position="138"/>
        <end position="160"/>
    </location>
</feature>
<feature type="transmembrane region" description="Helical" evidence="8">
    <location>
        <begin position="470"/>
        <end position="488"/>
    </location>
</feature>
<dbReference type="InterPro" id="IPR036259">
    <property type="entry name" value="MFS_trans_sf"/>
</dbReference>
<feature type="transmembrane region" description="Helical" evidence="8">
    <location>
        <begin position="114"/>
        <end position="132"/>
    </location>
</feature>
<keyword evidence="5 8" id="KW-1133">Transmembrane helix</keyword>
<evidence type="ECO:0000256" key="1">
    <source>
        <dbReference type="ARBA" id="ARBA00004141"/>
    </source>
</evidence>
<dbReference type="InterPro" id="IPR005828">
    <property type="entry name" value="MFS_sugar_transport-like"/>
</dbReference>
<evidence type="ECO:0000259" key="9">
    <source>
        <dbReference type="PROSITE" id="PS50850"/>
    </source>
</evidence>
<name>A0ABP0BNW8_9PEZI</name>
<dbReference type="NCBIfam" id="TIGR00879">
    <property type="entry name" value="SP"/>
    <property type="match status" value="1"/>
</dbReference>
<evidence type="ECO:0000256" key="4">
    <source>
        <dbReference type="ARBA" id="ARBA00022692"/>
    </source>
</evidence>
<feature type="transmembrane region" description="Helical" evidence="8">
    <location>
        <begin position="24"/>
        <end position="42"/>
    </location>
</feature>
<keyword evidence="3 7" id="KW-0813">Transport</keyword>
<feature type="transmembrane region" description="Helical" evidence="8">
    <location>
        <begin position="339"/>
        <end position="360"/>
    </location>
</feature>
<evidence type="ECO:0000256" key="5">
    <source>
        <dbReference type="ARBA" id="ARBA00022989"/>
    </source>
</evidence>
<dbReference type="Gene3D" id="1.20.1250.20">
    <property type="entry name" value="MFS general substrate transporter like domains"/>
    <property type="match status" value="1"/>
</dbReference>
<evidence type="ECO:0000313" key="11">
    <source>
        <dbReference type="Proteomes" id="UP001642482"/>
    </source>
</evidence>
<dbReference type="Proteomes" id="UP001642482">
    <property type="component" value="Unassembled WGS sequence"/>
</dbReference>